<dbReference type="EMBL" id="JATN01000322">
    <property type="protein sequence ID" value="EUC53550.1"/>
    <property type="molecule type" value="Genomic_DNA"/>
</dbReference>
<accession>X8IUY6</accession>
<evidence type="ECO:0000313" key="2">
    <source>
        <dbReference type="EMBL" id="EUC53550.1"/>
    </source>
</evidence>
<dbReference type="AlphaFoldDB" id="X8IUY6"/>
<organism evidence="2 3">
    <name type="scientific">Rhizoctonia solani AG-3 Rhs1AP</name>
    <dbReference type="NCBI Taxonomy" id="1086054"/>
    <lineage>
        <taxon>Eukaryota</taxon>
        <taxon>Fungi</taxon>
        <taxon>Dikarya</taxon>
        <taxon>Basidiomycota</taxon>
        <taxon>Agaricomycotina</taxon>
        <taxon>Agaricomycetes</taxon>
        <taxon>Cantharellales</taxon>
        <taxon>Ceratobasidiaceae</taxon>
        <taxon>Rhizoctonia</taxon>
    </lineage>
</organism>
<protein>
    <submittedName>
        <fullName evidence="2">Transmembrane protein, putative</fullName>
    </submittedName>
</protein>
<feature type="transmembrane region" description="Helical" evidence="1">
    <location>
        <begin position="87"/>
        <end position="110"/>
    </location>
</feature>
<feature type="non-terminal residue" evidence="2">
    <location>
        <position position="175"/>
    </location>
</feature>
<comment type="caution">
    <text evidence="2">The sequence shown here is derived from an EMBL/GenBank/DDBJ whole genome shotgun (WGS) entry which is preliminary data.</text>
</comment>
<gene>
    <name evidence="2" type="ORF">RSOL_010670</name>
</gene>
<keyword evidence="1" id="KW-1133">Transmembrane helix</keyword>
<keyword evidence="1 2" id="KW-0812">Transmembrane</keyword>
<dbReference type="OrthoDB" id="3152367at2759"/>
<proteinExistence type="predicted"/>
<name>X8IUY6_9AGAM</name>
<dbReference type="Proteomes" id="UP000030108">
    <property type="component" value="Unassembled WGS sequence"/>
</dbReference>
<reference evidence="3" key="1">
    <citation type="journal article" date="2014" name="Genome Announc.">
        <title>Draft genome sequence of the plant-pathogenic soil fungus Rhizoctonia solani anastomosis group 3 strain Rhs1AP.</title>
        <authorList>
            <person name="Cubeta M.A."/>
            <person name="Thomas E."/>
            <person name="Dean R.A."/>
            <person name="Jabaji S."/>
            <person name="Neate S.M."/>
            <person name="Tavantzis S."/>
            <person name="Toda T."/>
            <person name="Vilgalys R."/>
            <person name="Bharathan N."/>
            <person name="Fedorova-Abrams N."/>
            <person name="Pakala S.B."/>
            <person name="Pakala S.M."/>
            <person name="Zafar N."/>
            <person name="Joardar V."/>
            <person name="Losada L."/>
            <person name="Nierman W.C."/>
        </authorList>
    </citation>
    <scope>NUCLEOTIDE SEQUENCE [LARGE SCALE GENOMIC DNA]</scope>
    <source>
        <strain evidence="3">AG-3</strain>
    </source>
</reference>
<evidence type="ECO:0000256" key="1">
    <source>
        <dbReference type="SAM" id="Phobius"/>
    </source>
</evidence>
<keyword evidence="1" id="KW-0472">Membrane</keyword>
<sequence>MSVKPRPALQVWPGTEISSGDIPTLAYRTVPVADIEAGRAIKKSLIEGYRSLGTASIFAAGVESQCIGLVTDAANNANPKLMEIANALLLVGLLLSSFGTALAFLTANWYEYLEGVQLEALAYRWAHAKQILMQADDKQEATPVAPPAELKSQRCSWTDYMVSTAISSVLSVIML</sequence>
<evidence type="ECO:0000313" key="3">
    <source>
        <dbReference type="Proteomes" id="UP000030108"/>
    </source>
</evidence>